<keyword evidence="2" id="KW-0732">Signal</keyword>
<dbReference type="AlphaFoldDB" id="A0A841TCP8"/>
<proteinExistence type="predicted"/>
<name>A0A841TCP8_9BACL</name>
<evidence type="ECO:0008006" key="5">
    <source>
        <dbReference type="Google" id="ProtNLM"/>
    </source>
</evidence>
<dbReference type="EMBL" id="JACJVN010000027">
    <property type="protein sequence ID" value="MBB6677138.1"/>
    <property type="molecule type" value="Genomic_DNA"/>
</dbReference>
<sequence length="356" mass="38547">MNNRIVQGAIGLTLAALLGAALAGCSSDNNELPSPSVSSSSQAVASSPTASATASASATADSTPTPAVESPGLPLAPGQEVLDAFQDMIASGAAAAELNAQLDADLPKTAPETADELIRELLGYYNDHVQDTLLELQQGDLEQFLELWPFTEDEIPKLQNERIRQAAQEAFDGGYKLETSEGMIFTVVDYGKLKRFNDALSPAMRDYIALLALESDQKPASDAALVISWEETGNRALAAEKFIRDYPDSKEKDDAGRYYLRYMSYLLTGLSNTPIWDDSLQLKADVKTEYEKLAAEQPDTLTGSMVQSFLDIMAETNDRMFKTGPGGETDIPEVKAFWDGMESRILEELGIANPNK</sequence>
<feature type="region of interest" description="Disordered" evidence="1">
    <location>
        <begin position="28"/>
        <end position="75"/>
    </location>
</feature>
<feature type="chain" id="PRO_5039158277" description="Lipoprotein" evidence="2">
    <location>
        <begin position="24"/>
        <end position="356"/>
    </location>
</feature>
<dbReference type="RefSeq" id="WP_185178424.1">
    <property type="nucleotide sequence ID" value="NZ_CBCSEP010000001.1"/>
</dbReference>
<feature type="compositionally biased region" description="Low complexity" evidence="1">
    <location>
        <begin position="33"/>
        <end position="68"/>
    </location>
</feature>
<protein>
    <recommendedName>
        <fullName evidence="5">Lipoprotein</fullName>
    </recommendedName>
</protein>
<gene>
    <name evidence="3" type="ORF">H4Q31_07340</name>
</gene>
<evidence type="ECO:0000313" key="4">
    <source>
        <dbReference type="Proteomes" id="UP000574133"/>
    </source>
</evidence>
<reference evidence="3 4" key="1">
    <citation type="submission" date="2020-08" db="EMBL/GenBank/DDBJ databases">
        <title>Cohnella phylogeny.</title>
        <authorList>
            <person name="Dunlap C."/>
        </authorList>
    </citation>
    <scope>NUCLEOTIDE SEQUENCE [LARGE SCALE GENOMIC DNA]</scope>
    <source>
        <strain evidence="3 4">DSM 103658</strain>
    </source>
</reference>
<dbReference type="PROSITE" id="PS51257">
    <property type="entry name" value="PROKAR_LIPOPROTEIN"/>
    <property type="match status" value="1"/>
</dbReference>
<keyword evidence="4" id="KW-1185">Reference proteome</keyword>
<accession>A0A841TCP8</accession>
<organism evidence="3 4">
    <name type="scientific">Cohnella lubricantis</name>
    <dbReference type="NCBI Taxonomy" id="2163172"/>
    <lineage>
        <taxon>Bacteria</taxon>
        <taxon>Bacillati</taxon>
        <taxon>Bacillota</taxon>
        <taxon>Bacilli</taxon>
        <taxon>Bacillales</taxon>
        <taxon>Paenibacillaceae</taxon>
        <taxon>Cohnella</taxon>
    </lineage>
</organism>
<evidence type="ECO:0000256" key="2">
    <source>
        <dbReference type="SAM" id="SignalP"/>
    </source>
</evidence>
<feature type="signal peptide" evidence="2">
    <location>
        <begin position="1"/>
        <end position="23"/>
    </location>
</feature>
<dbReference type="Proteomes" id="UP000574133">
    <property type="component" value="Unassembled WGS sequence"/>
</dbReference>
<evidence type="ECO:0000256" key="1">
    <source>
        <dbReference type="SAM" id="MobiDB-lite"/>
    </source>
</evidence>
<evidence type="ECO:0000313" key="3">
    <source>
        <dbReference type="EMBL" id="MBB6677138.1"/>
    </source>
</evidence>
<comment type="caution">
    <text evidence="3">The sequence shown here is derived from an EMBL/GenBank/DDBJ whole genome shotgun (WGS) entry which is preliminary data.</text>
</comment>